<keyword evidence="3" id="KW-1185">Reference proteome</keyword>
<evidence type="ECO:0000313" key="2">
    <source>
        <dbReference type="EMBL" id="AIR90997.1"/>
    </source>
</evidence>
<reference evidence="2 3" key="1">
    <citation type="submission" date="2014-09" db="EMBL/GenBank/DDBJ databases">
        <authorList>
            <person name="Chan K.-G."/>
        </authorList>
    </citation>
    <scope>NUCLEOTIDE SEQUENCE [LARGE SCALE GENOMIC DNA]</scope>
    <source>
        <strain evidence="2 3">ND07</strain>
    </source>
</reference>
<dbReference type="RefSeq" id="WP_038413667.1">
    <property type="nucleotide sequence ID" value="NZ_CP009455.1"/>
</dbReference>
<dbReference type="Pfam" id="PF06961">
    <property type="entry name" value="DUF1294"/>
    <property type="match status" value="1"/>
</dbReference>
<dbReference type="Proteomes" id="UP000029493">
    <property type="component" value="Chromosome"/>
</dbReference>
<dbReference type="EMBL" id="CP009455">
    <property type="protein sequence ID" value="AIR90997.1"/>
    <property type="molecule type" value="Genomic_DNA"/>
</dbReference>
<protein>
    <submittedName>
        <fullName evidence="2">Membrane protein</fullName>
    </submittedName>
</protein>
<name>A0A089WWK6_9PSED</name>
<gene>
    <name evidence="2" type="ORF">LK03_17750</name>
</gene>
<feature type="transmembrane region" description="Helical" evidence="1">
    <location>
        <begin position="103"/>
        <end position="124"/>
    </location>
</feature>
<dbReference type="eggNOG" id="COG3326">
    <property type="taxonomic scope" value="Bacteria"/>
</dbReference>
<evidence type="ECO:0000256" key="1">
    <source>
        <dbReference type="SAM" id="Phobius"/>
    </source>
</evidence>
<feature type="transmembrane region" description="Helical" evidence="1">
    <location>
        <begin position="12"/>
        <end position="32"/>
    </location>
</feature>
<feature type="transmembrane region" description="Helical" evidence="1">
    <location>
        <begin position="38"/>
        <end position="56"/>
    </location>
</feature>
<organism evidence="2 3">
    <name type="scientific">Pseudomonas cremoricolorata</name>
    <dbReference type="NCBI Taxonomy" id="157783"/>
    <lineage>
        <taxon>Bacteria</taxon>
        <taxon>Pseudomonadati</taxon>
        <taxon>Pseudomonadota</taxon>
        <taxon>Gammaproteobacteria</taxon>
        <taxon>Pseudomonadales</taxon>
        <taxon>Pseudomonadaceae</taxon>
        <taxon>Pseudomonas</taxon>
    </lineage>
</organism>
<keyword evidence="1" id="KW-0812">Transmembrane</keyword>
<evidence type="ECO:0000313" key="3">
    <source>
        <dbReference type="Proteomes" id="UP000029493"/>
    </source>
</evidence>
<dbReference type="STRING" id="157783.LK03_17750"/>
<proteinExistence type="predicted"/>
<dbReference type="KEGG" id="psw:LK03_17750"/>
<keyword evidence="1" id="KW-1133">Transmembrane helix</keyword>
<accession>A0A089WWK6</accession>
<dbReference type="OrthoDB" id="72963at2"/>
<dbReference type="AlphaFoldDB" id="A0A089WWK6"/>
<dbReference type="InterPro" id="IPR010718">
    <property type="entry name" value="DUF1294"/>
</dbReference>
<sequence>MTQHTVQRLPLKLAIFIGLCLLPGLGAAHLALSGVSPVPLLLYPLASAITAALYGYDKRQARRQGSRIPEKVLHMGELCGGWPGALLAQQLLRHKTRKLAYQVPFWLIVALHQALWLTPLLLAWQGS</sequence>
<keyword evidence="1" id="KW-0472">Membrane</keyword>